<comment type="caution">
    <text evidence="1">The sequence shown here is derived from an EMBL/GenBank/DDBJ whole genome shotgun (WGS) entry which is preliminary data.</text>
</comment>
<protein>
    <submittedName>
        <fullName evidence="1">Uncharacterized protein</fullName>
    </submittedName>
</protein>
<organism evidence="1 2">
    <name type="scientific">Cutibacterium modestum HL044PA1</name>
    <dbReference type="NCBI Taxonomy" id="765109"/>
    <lineage>
        <taxon>Bacteria</taxon>
        <taxon>Bacillati</taxon>
        <taxon>Actinomycetota</taxon>
        <taxon>Actinomycetes</taxon>
        <taxon>Propionibacteriales</taxon>
        <taxon>Propionibacteriaceae</taxon>
        <taxon>Cutibacterium</taxon>
        <taxon>Cutibacterium modestum</taxon>
    </lineage>
</organism>
<gene>
    <name evidence="1" type="ORF">HMPREF9607_01200</name>
</gene>
<sequence length="39" mass="4243">MRHELWSFDRLGACLPDPWQQCGGGTAIVPTVVMGLGNE</sequence>
<dbReference type="Proteomes" id="UP000003179">
    <property type="component" value="Unassembled WGS sequence"/>
</dbReference>
<name>A0ABP2K6V6_9ACTN</name>
<accession>A0ABP2K6V6</accession>
<keyword evidence="2" id="KW-1185">Reference proteome</keyword>
<reference evidence="1" key="1">
    <citation type="submission" date="2010-08" db="EMBL/GenBank/DDBJ databases">
        <authorList>
            <person name="Weinstock G."/>
            <person name="Sodergren E."/>
            <person name="Clifton S."/>
            <person name="Fulton L."/>
            <person name="Fulton B."/>
            <person name="Courtney L."/>
            <person name="Fronick C."/>
            <person name="Harrison M."/>
            <person name="Strong C."/>
            <person name="Farmer C."/>
            <person name="Delahaunty K."/>
            <person name="Markovic C."/>
            <person name="Hall O."/>
            <person name="Minx P."/>
            <person name="Tomlinson C."/>
            <person name="Mitreva M."/>
            <person name="Hou S."/>
            <person name="Chen J."/>
            <person name="Wollam A."/>
            <person name="Pepin K.H."/>
            <person name="Johnson M."/>
            <person name="Bhonagiri V."/>
            <person name="Zhang X."/>
            <person name="Suruliraj S."/>
            <person name="Warren W."/>
            <person name="Chinwalla A."/>
            <person name="Mardis E.R."/>
            <person name="Wilson R.K."/>
        </authorList>
    </citation>
    <scope>NUCLEOTIDE SEQUENCE [LARGE SCALE GENOMIC DNA]</scope>
    <source>
        <strain evidence="1">HL044PA1</strain>
    </source>
</reference>
<proteinExistence type="predicted"/>
<evidence type="ECO:0000313" key="1">
    <source>
        <dbReference type="EMBL" id="EFS92669.1"/>
    </source>
</evidence>
<dbReference type="EMBL" id="ADZU01000019">
    <property type="protein sequence ID" value="EFS92669.1"/>
    <property type="molecule type" value="Genomic_DNA"/>
</dbReference>
<evidence type="ECO:0000313" key="2">
    <source>
        <dbReference type="Proteomes" id="UP000003179"/>
    </source>
</evidence>